<sequence>MQQAPPSVGSAEMQPPPSKFSDVGKNKASPNRGQTPSERSSTSSRSQKDACFICTKVSNYESWSLVTCCKCKRKYHRGCHRGTVPRPCPLHWKCYLCDPDSNRSMQPPTKRRKIDSPAATAPPSGETASRLNAGRKEIPESPQDSPGATQDGPTLRPMPFTQRPRFAPFLTEDVEQTNSKTPTQSRFTQRPRFSSSLLDLEEQRTNQSARPTPKPGRKRPWSPSFVTQPETELGTQSKNISSTRKYSQLIGMALHSARDNCLNTEQIYTWIIDNVPGYSLEDVTWRDGVWVTLTVVEDFVRRDGNLEGPWMFRDGASTKYSLQNGLLSAASKTDPLPKPLYANDAQSKQGGDVVAPLGTDHDLEINDSKPSWKPLSQRSINHLIRAGSENDSALPSTIEESIDIVDLTMEEDEPLPPLEHLRNTQKPSVAGSIISLLRDTPEEVVENKERSTFAGSGEPTWSKTASVTSLRKSLTPFTDRIVENASKETIESLPGTEKWEAARRHVSNLLGSPAKATTSTDAETITLKSPPELQRSSTIVSPQPLESTVAPIRQGTEDDFRIKEKPVEANMSDTRSPIQSVETRQPAPVSTGDIQQPTFEDHVLKESAPTTNDQVIPMDIDTPKESLEPNSTNSVIEQPAQAPDPMTNDGETRPTPDLEELLNQEQPHDKPPSQQHEEHIQQESSHAAEEQLVKKSLLKAYTNSAVQTDSPATSSFALGTITQISLEPQAPIIIAPKVVHETAESSTQSENLSELQAAHIPQPPLPSVQPTTTQGETTESSKSKSKTDKTDKRPWTQARVERWRLRLLDCYMYPTEKKWNEEALKQKDNFWEHLQTPPNLNPDPLTFDHEAKMEEIRARPTRKQIFGKVALSRVAGNDALTKLNEMKLGKQRIDHVDYYKGYTEEEIAEEKRLNEQEGYYNTVEELLGLPQQVVPQIYEQQLAFRDYAPNKSGRIGRAKHIYKIGPNAR</sequence>
<dbReference type="STRING" id="1043003.A0A074VU25"/>
<dbReference type="SUPFAM" id="SSF57903">
    <property type="entry name" value="FYVE/PHD zinc finger"/>
    <property type="match status" value="1"/>
</dbReference>
<feature type="compositionally biased region" description="Polar residues" evidence="6">
    <location>
        <begin position="744"/>
        <end position="754"/>
    </location>
</feature>
<feature type="region of interest" description="Disordered" evidence="6">
    <location>
        <begin position="101"/>
        <end position="241"/>
    </location>
</feature>
<dbReference type="GO" id="GO:0003700">
    <property type="term" value="F:DNA-binding transcription factor activity"/>
    <property type="evidence" value="ECO:0007669"/>
    <property type="project" value="InterPro"/>
</dbReference>
<accession>A0A074VU25</accession>
<dbReference type="InterPro" id="IPR036390">
    <property type="entry name" value="WH_DNA-bd_sf"/>
</dbReference>
<dbReference type="PROSITE" id="PS50039">
    <property type="entry name" value="FORK_HEAD_3"/>
    <property type="match status" value="1"/>
</dbReference>
<feature type="compositionally biased region" description="Polar residues" evidence="6">
    <location>
        <begin position="142"/>
        <end position="152"/>
    </location>
</feature>
<feature type="compositionally biased region" description="Basic and acidic residues" evidence="6">
    <location>
        <begin position="666"/>
        <end position="691"/>
    </location>
</feature>
<evidence type="ECO:0000256" key="6">
    <source>
        <dbReference type="SAM" id="MobiDB-lite"/>
    </source>
</evidence>
<dbReference type="InterPro" id="IPR013083">
    <property type="entry name" value="Znf_RING/FYVE/PHD"/>
</dbReference>
<gene>
    <name evidence="8" type="ORF">M437DRAFT_66004</name>
</gene>
<feature type="region of interest" description="Disordered" evidence="6">
    <location>
        <begin position="1"/>
        <end position="43"/>
    </location>
</feature>
<dbReference type="InterPro" id="IPR036388">
    <property type="entry name" value="WH-like_DNA-bd_sf"/>
</dbReference>
<dbReference type="GO" id="GO:0043565">
    <property type="term" value="F:sequence-specific DNA binding"/>
    <property type="evidence" value="ECO:0007669"/>
    <property type="project" value="InterPro"/>
</dbReference>
<keyword evidence="1" id="KW-0479">Metal-binding</keyword>
<dbReference type="RefSeq" id="XP_040879777.1">
    <property type="nucleotide sequence ID" value="XM_041024672.1"/>
</dbReference>
<keyword evidence="4 5" id="KW-0238">DNA-binding</keyword>
<evidence type="ECO:0000256" key="2">
    <source>
        <dbReference type="ARBA" id="ARBA00022771"/>
    </source>
</evidence>
<dbReference type="Pfam" id="PF00250">
    <property type="entry name" value="Forkhead"/>
    <property type="match status" value="1"/>
</dbReference>
<keyword evidence="2" id="KW-0863">Zinc-finger</keyword>
<dbReference type="SUPFAM" id="SSF46785">
    <property type="entry name" value="Winged helix' DNA-binding domain"/>
    <property type="match status" value="1"/>
</dbReference>
<evidence type="ECO:0000256" key="3">
    <source>
        <dbReference type="ARBA" id="ARBA00022833"/>
    </source>
</evidence>
<feature type="region of interest" description="Disordered" evidence="6">
    <location>
        <begin position="566"/>
        <end position="691"/>
    </location>
</feature>
<dbReference type="EMBL" id="KL584833">
    <property type="protein sequence ID" value="KEQ62754.1"/>
    <property type="molecule type" value="Genomic_DNA"/>
</dbReference>
<dbReference type="CDD" id="cd15489">
    <property type="entry name" value="PHD_SF"/>
    <property type="match status" value="1"/>
</dbReference>
<feature type="compositionally biased region" description="Polar residues" evidence="6">
    <location>
        <begin position="176"/>
        <end position="197"/>
    </location>
</feature>
<dbReference type="InterPro" id="IPR001766">
    <property type="entry name" value="Fork_head_dom"/>
</dbReference>
<evidence type="ECO:0000256" key="1">
    <source>
        <dbReference type="ARBA" id="ARBA00022723"/>
    </source>
</evidence>
<feature type="domain" description="Fork-head" evidence="7">
    <location>
        <begin position="241"/>
        <end position="323"/>
    </location>
</feature>
<dbReference type="GeneID" id="63918045"/>
<dbReference type="GO" id="GO:0005634">
    <property type="term" value="C:nucleus"/>
    <property type="evidence" value="ECO:0007669"/>
    <property type="project" value="UniProtKB-SubCell"/>
</dbReference>
<evidence type="ECO:0000256" key="4">
    <source>
        <dbReference type="ARBA" id="ARBA00023125"/>
    </source>
</evidence>
<evidence type="ECO:0000256" key="5">
    <source>
        <dbReference type="PROSITE-ProRule" id="PRU00089"/>
    </source>
</evidence>
<keyword evidence="5" id="KW-0539">Nucleus</keyword>
<dbReference type="SMART" id="SM00339">
    <property type="entry name" value="FH"/>
    <property type="match status" value="1"/>
</dbReference>
<dbReference type="AlphaFoldDB" id="A0A074VU25"/>
<protein>
    <recommendedName>
        <fullName evidence="7">Fork-head domain-containing protein</fullName>
    </recommendedName>
</protein>
<feature type="region of interest" description="Disordered" evidence="6">
    <location>
        <begin position="744"/>
        <end position="795"/>
    </location>
</feature>
<dbReference type="HOGENOM" id="CLU_314953_0_0_1"/>
<proteinExistence type="predicted"/>
<reference evidence="8 9" key="1">
    <citation type="journal article" date="2014" name="BMC Genomics">
        <title>Genome sequencing of four Aureobasidium pullulans varieties: biotechnological potential, stress tolerance, and description of new species.</title>
        <authorList>
            <person name="Gostin Ar C."/>
            <person name="Ohm R.A."/>
            <person name="Kogej T."/>
            <person name="Sonjak S."/>
            <person name="Turk M."/>
            <person name="Zajc J."/>
            <person name="Zalar P."/>
            <person name="Grube M."/>
            <person name="Sun H."/>
            <person name="Han J."/>
            <person name="Sharma A."/>
            <person name="Chiniquy J."/>
            <person name="Ngan C.Y."/>
            <person name="Lipzen A."/>
            <person name="Barry K."/>
            <person name="Grigoriev I.V."/>
            <person name="Gunde-Cimerman N."/>
        </authorList>
    </citation>
    <scope>NUCLEOTIDE SEQUENCE [LARGE SCALE GENOMIC DNA]</scope>
    <source>
        <strain evidence="8 9">CBS 110374</strain>
    </source>
</reference>
<dbReference type="InterPro" id="IPR011011">
    <property type="entry name" value="Znf_FYVE_PHD"/>
</dbReference>
<dbReference type="InterPro" id="IPR019786">
    <property type="entry name" value="Zinc_finger_PHD-type_CS"/>
</dbReference>
<feature type="compositionally biased region" description="Polar residues" evidence="6">
    <location>
        <begin position="224"/>
        <end position="241"/>
    </location>
</feature>
<evidence type="ECO:0000313" key="9">
    <source>
        <dbReference type="Proteomes" id="UP000030672"/>
    </source>
</evidence>
<organism evidence="8 9">
    <name type="scientific">Aureobasidium melanogenum (strain CBS 110374)</name>
    <name type="common">Aureobasidium pullulans var. melanogenum</name>
    <dbReference type="NCBI Taxonomy" id="1043003"/>
    <lineage>
        <taxon>Eukaryota</taxon>
        <taxon>Fungi</taxon>
        <taxon>Dikarya</taxon>
        <taxon>Ascomycota</taxon>
        <taxon>Pezizomycotina</taxon>
        <taxon>Dothideomycetes</taxon>
        <taxon>Dothideomycetidae</taxon>
        <taxon>Dothideales</taxon>
        <taxon>Saccotheciaceae</taxon>
        <taxon>Aureobasidium</taxon>
    </lineage>
</organism>
<dbReference type="Gene3D" id="1.10.10.10">
    <property type="entry name" value="Winged helix-like DNA-binding domain superfamily/Winged helix DNA-binding domain"/>
    <property type="match status" value="1"/>
</dbReference>
<keyword evidence="3" id="KW-0862">Zinc</keyword>
<feature type="compositionally biased region" description="Polar residues" evidence="6">
    <location>
        <begin position="571"/>
        <end position="583"/>
    </location>
</feature>
<evidence type="ECO:0000259" key="7">
    <source>
        <dbReference type="PROSITE" id="PS50039"/>
    </source>
</evidence>
<comment type="subcellular location">
    <subcellularLocation>
        <location evidence="5">Nucleus</location>
    </subcellularLocation>
</comment>
<keyword evidence="9" id="KW-1185">Reference proteome</keyword>
<name>A0A074VU25_AURM1</name>
<feature type="compositionally biased region" description="Basic and acidic residues" evidence="6">
    <location>
        <begin position="779"/>
        <end position="795"/>
    </location>
</feature>
<dbReference type="GO" id="GO:0008270">
    <property type="term" value="F:zinc ion binding"/>
    <property type="evidence" value="ECO:0007669"/>
    <property type="project" value="UniProtKB-KW"/>
</dbReference>
<evidence type="ECO:0000313" key="8">
    <source>
        <dbReference type="EMBL" id="KEQ62754.1"/>
    </source>
</evidence>
<dbReference type="Proteomes" id="UP000030672">
    <property type="component" value="Unassembled WGS sequence"/>
</dbReference>
<dbReference type="PROSITE" id="PS01359">
    <property type="entry name" value="ZF_PHD_1"/>
    <property type="match status" value="1"/>
</dbReference>
<dbReference type="Gene3D" id="3.30.40.10">
    <property type="entry name" value="Zinc/RING finger domain, C3HC4 (zinc finger)"/>
    <property type="match status" value="1"/>
</dbReference>
<feature type="DNA-binding region" description="Fork-head" evidence="5">
    <location>
        <begin position="241"/>
        <end position="323"/>
    </location>
</feature>